<dbReference type="GO" id="GO:0005829">
    <property type="term" value="C:cytosol"/>
    <property type="evidence" value="ECO:0007669"/>
    <property type="project" value="TreeGrafter"/>
</dbReference>
<feature type="domain" description="VPS9" evidence="1">
    <location>
        <begin position="103"/>
        <end position="247"/>
    </location>
</feature>
<dbReference type="Proteomes" id="UP001085076">
    <property type="component" value="Miscellaneous, Linkage group lg05"/>
</dbReference>
<evidence type="ECO:0000313" key="3">
    <source>
        <dbReference type="Proteomes" id="UP001085076"/>
    </source>
</evidence>
<dbReference type="InterPro" id="IPR041545">
    <property type="entry name" value="DUF5601"/>
</dbReference>
<dbReference type="GO" id="GO:0016192">
    <property type="term" value="P:vesicle-mediated transport"/>
    <property type="evidence" value="ECO:0007669"/>
    <property type="project" value="InterPro"/>
</dbReference>
<dbReference type="OrthoDB" id="300289at2759"/>
<sequence>MEPSPSSLPNFIDFLNRMRHPASADLMRSINRFIVSCSLYPTNAGNDSRKLQDFLAKMETTIREHPMWVHAANAEIENALEAVEKHIMIKLFSRVFATSPEDAEADLRVSKKILLLQHFVKPDHLDMPENFQTEASWWHAAKELKMMGAFRSPHQKLLCIMNCCHAINNMLLNDLVPTNHTPTGADVFLPILIYVTIKANPPQLHSNLKFIQLFRRHSKLVGEVEFYLTSMISSEQFIINIDARSLSMEETEFQTSMESAKVAIEGSASEPIAAVESHEVAISTMRHDKEVKPAGFKGKFPFMEAKAEDLTPSDVQKLLCVYKQVVTRYTLLSNTQHWFPADESYLHSLREHLSYGDSLIKEGKRESPH</sequence>
<protein>
    <recommendedName>
        <fullName evidence="1">VPS9 domain-containing protein</fullName>
    </recommendedName>
</protein>
<dbReference type="GO" id="GO:0031267">
    <property type="term" value="F:small GTPase binding"/>
    <property type="evidence" value="ECO:0007669"/>
    <property type="project" value="TreeGrafter"/>
</dbReference>
<evidence type="ECO:0000259" key="1">
    <source>
        <dbReference type="PROSITE" id="PS51205"/>
    </source>
</evidence>
<dbReference type="InterPro" id="IPR045046">
    <property type="entry name" value="Vps9-like"/>
</dbReference>
<gene>
    <name evidence="2" type="ORF">J5N97_020106</name>
</gene>
<dbReference type="PROSITE" id="PS51205">
    <property type="entry name" value="VPS9"/>
    <property type="match status" value="1"/>
</dbReference>
<dbReference type="PANTHER" id="PTHR23101">
    <property type="entry name" value="RAB GDP/GTP EXCHANGE FACTOR"/>
    <property type="match status" value="1"/>
</dbReference>
<dbReference type="GO" id="GO:0005085">
    <property type="term" value="F:guanyl-nucleotide exchange factor activity"/>
    <property type="evidence" value="ECO:0007669"/>
    <property type="project" value="InterPro"/>
</dbReference>
<dbReference type="Pfam" id="PF18151">
    <property type="entry name" value="DUF5601"/>
    <property type="match status" value="1"/>
</dbReference>
<comment type="caution">
    <text evidence="2">The sequence shown here is derived from an EMBL/GenBank/DDBJ whole genome shotgun (WGS) entry which is preliminary data.</text>
</comment>
<dbReference type="InterPro" id="IPR003123">
    <property type="entry name" value="VPS9"/>
</dbReference>
<organism evidence="2 3">
    <name type="scientific">Dioscorea zingiberensis</name>
    <dbReference type="NCBI Taxonomy" id="325984"/>
    <lineage>
        <taxon>Eukaryota</taxon>
        <taxon>Viridiplantae</taxon>
        <taxon>Streptophyta</taxon>
        <taxon>Embryophyta</taxon>
        <taxon>Tracheophyta</taxon>
        <taxon>Spermatophyta</taxon>
        <taxon>Magnoliopsida</taxon>
        <taxon>Liliopsida</taxon>
        <taxon>Dioscoreales</taxon>
        <taxon>Dioscoreaceae</taxon>
        <taxon>Dioscorea</taxon>
    </lineage>
</organism>
<dbReference type="SUPFAM" id="SSF109993">
    <property type="entry name" value="VPS9 domain"/>
    <property type="match status" value="1"/>
</dbReference>
<reference evidence="2" key="1">
    <citation type="submission" date="2021-03" db="EMBL/GenBank/DDBJ databases">
        <authorList>
            <person name="Li Z."/>
            <person name="Yang C."/>
        </authorList>
    </citation>
    <scope>NUCLEOTIDE SEQUENCE</scope>
    <source>
        <strain evidence="2">Dzin_1.0</strain>
        <tissue evidence="2">Leaf</tissue>
    </source>
</reference>
<dbReference type="EMBL" id="JAGGNH010000005">
    <property type="protein sequence ID" value="KAJ0972147.1"/>
    <property type="molecule type" value="Genomic_DNA"/>
</dbReference>
<dbReference type="InterPro" id="IPR037191">
    <property type="entry name" value="VPS9_dom_sf"/>
</dbReference>
<dbReference type="SMART" id="SM00167">
    <property type="entry name" value="VPS9"/>
    <property type="match status" value="1"/>
</dbReference>
<evidence type="ECO:0000313" key="2">
    <source>
        <dbReference type="EMBL" id="KAJ0972147.1"/>
    </source>
</evidence>
<dbReference type="AlphaFoldDB" id="A0A9D5CGA7"/>
<dbReference type="Gene3D" id="1.10.246.120">
    <property type="match status" value="1"/>
</dbReference>
<name>A0A9D5CGA7_9LILI</name>
<dbReference type="Pfam" id="PF02204">
    <property type="entry name" value="VPS9"/>
    <property type="match status" value="1"/>
</dbReference>
<dbReference type="GO" id="GO:0030139">
    <property type="term" value="C:endocytic vesicle"/>
    <property type="evidence" value="ECO:0007669"/>
    <property type="project" value="TreeGrafter"/>
</dbReference>
<proteinExistence type="predicted"/>
<accession>A0A9D5CGA7</accession>
<reference evidence="2" key="2">
    <citation type="journal article" date="2022" name="Hortic Res">
        <title>The genome of Dioscorea zingiberensis sheds light on the biosynthesis, origin and evolution of the medicinally important diosgenin saponins.</title>
        <authorList>
            <person name="Li Y."/>
            <person name="Tan C."/>
            <person name="Li Z."/>
            <person name="Guo J."/>
            <person name="Li S."/>
            <person name="Chen X."/>
            <person name="Wang C."/>
            <person name="Dai X."/>
            <person name="Yang H."/>
            <person name="Song W."/>
            <person name="Hou L."/>
            <person name="Xu J."/>
            <person name="Tong Z."/>
            <person name="Xu A."/>
            <person name="Yuan X."/>
            <person name="Wang W."/>
            <person name="Yang Q."/>
            <person name="Chen L."/>
            <person name="Sun Z."/>
            <person name="Wang K."/>
            <person name="Pan B."/>
            <person name="Chen J."/>
            <person name="Bao Y."/>
            <person name="Liu F."/>
            <person name="Qi X."/>
            <person name="Gang D.R."/>
            <person name="Wen J."/>
            <person name="Li J."/>
        </authorList>
    </citation>
    <scope>NUCLEOTIDE SEQUENCE</scope>
    <source>
        <strain evidence="2">Dzin_1.0</strain>
    </source>
</reference>
<dbReference type="Gene3D" id="1.20.1050.80">
    <property type="entry name" value="VPS9 domain"/>
    <property type="match status" value="1"/>
</dbReference>
<dbReference type="PANTHER" id="PTHR23101:SF63">
    <property type="entry name" value="VACUOLAR PROTEIN SORTING-ASSOCIATED PROTEIN 9A-LIKE ISOFORM X1"/>
    <property type="match status" value="1"/>
</dbReference>
<keyword evidence="3" id="KW-1185">Reference proteome</keyword>